<keyword evidence="3" id="KW-1185">Reference proteome</keyword>
<evidence type="ECO:0000313" key="2">
    <source>
        <dbReference type="EMBL" id="AMW34921.1"/>
    </source>
</evidence>
<evidence type="ECO:0008006" key="4">
    <source>
        <dbReference type="Google" id="ProtNLM"/>
    </source>
</evidence>
<dbReference type="KEGG" id="hjo:AY555_06710"/>
<proteinExistence type="predicted"/>
<reference evidence="2 3" key="1">
    <citation type="submission" date="2016-02" db="EMBL/GenBank/DDBJ databases">
        <title>Complete Genome of H5569, the type strain of the newly described species Haematospirillium jordaniae.</title>
        <authorList>
            <person name="Nicholson A.C."/>
            <person name="Humrighouse B.W."/>
            <person name="Loparov V."/>
            <person name="McQuiston J.R."/>
        </authorList>
    </citation>
    <scope>NUCLEOTIDE SEQUENCE [LARGE SCALE GENOMIC DNA]</scope>
    <source>
        <strain evidence="2 3">H5569</strain>
    </source>
</reference>
<gene>
    <name evidence="2" type="ORF">AY555_06710</name>
</gene>
<dbReference type="Proteomes" id="UP000076066">
    <property type="component" value="Chromosome"/>
</dbReference>
<dbReference type="InterPro" id="IPR018642">
    <property type="entry name" value="DUF2066"/>
</dbReference>
<dbReference type="STRING" id="1549855.AY555_06710"/>
<name>A0A143DDU7_9PROT</name>
<sequence>MAASQRFTVKWMDRMRKILQRAANAMAGKKAVCLTVLWIAVFVPFPVKAADIPGAMLSVYTVSDVAVDASAPNAVRAREEALANGQRDAFRILVTRLGAPADRIPVPDPAAMNELVLGVAILEEKTSNVRYIGKAAFTFFPDGVRDLLRKAGFTAVDVPARPLVVLPVWTPSPGAPSRLWDDPNPWKTAWDNRPKAGLVPLDVPLGDLEDVTAIDAARASAMDPMAIDTITQRYQAEDALIAHAEALSLDRSSGLPTEIRIRATRGQDRDATFHDTVPVLGGLSLEAALNEAVTRTVAWLERGWHDEYSTIASGETQTLNLRVHISAGLENWLAVRKALDKNRNIKSWALDTLTRTEALVSATIYGDAERLSSSLSADGLQMILEGEQWVIHPATHTQAPPSSLTPVPYNSQYPE</sequence>
<evidence type="ECO:0000313" key="3">
    <source>
        <dbReference type="Proteomes" id="UP000076066"/>
    </source>
</evidence>
<protein>
    <recommendedName>
        <fullName evidence="4">DUF2066 domain-containing protein</fullName>
    </recommendedName>
</protein>
<organism evidence="2 3">
    <name type="scientific">Haematospirillum jordaniae</name>
    <dbReference type="NCBI Taxonomy" id="1549855"/>
    <lineage>
        <taxon>Bacteria</taxon>
        <taxon>Pseudomonadati</taxon>
        <taxon>Pseudomonadota</taxon>
        <taxon>Alphaproteobacteria</taxon>
        <taxon>Rhodospirillales</taxon>
        <taxon>Novispirillaceae</taxon>
        <taxon>Haematospirillum</taxon>
    </lineage>
</organism>
<feature type="region of interest" description="Disordered" evidence="1">
    <location>
        <begin position="396"/>
        <end position="415"/>
    </location>
</feature>
<evidence type="ECO:0000256" key="1">
    <source>
        <dbReference type="SAM" id="MobiDB-lite"/>
    </source>
</evidence>
<dbReference type="OrthoDB" id="7928976at2"/>
<dbReference type="AlphaFoldDB" id="A0A143DDU7"/>
<dbReference type="EMBL" id="CP014525">
    <property type="protein sequence ID" value="AMW34921.1"/>
    <property type="molecule type" value="Genomic_DNA"/>
</dbReference>
<accession>A0A143DDU7</accession>
<dbReference type="Pfam" id="PF09839">
    <property type="entry name" value="DUF2066"/>
    <property type="match status" value="1"/>
</dbReference>